<dbReference type="PANTHER" id="PTHR31631">
    <property type="entry name" value="PROTEIN NETWORKED 2D"/>
    <property type="match status" value="1"/>
</dbReference>
<reference evidence="4" key="1">
    <citation type="journal article" date="2013" name="Science">
        <title>The Amborella genome and the evolution of flowering plants.</title>
        <authorList>
            <consortium name="Amborella Genome Project"/>
        </authorList>
    </citation>
    <scope>NUCLEOTIDE SEQUENCE [LARGE SCALE GENOMIC DNA]</scope>
</reference>
<evidence type="ECO:0000259" key="2">
    <source>
        <dbReference type="PROSITE" id="PS51774"/>
    </source>
</evidence>
<accession>W1NME6</accession>
<dbReference type="Pfam" id="PF07765">
    <property type="entry name" value="KIP1"/>
    <property type="match status" value="1"/>
</dbReference>
<gene>
    <name evidence="3" type="ORF">AMTR_s00122p00114480</name>
</gene>
<dbReference type="Proteomes" id="UP000017836">
    <property type="component" value="Unassembled WGS sequence"/>
</dbReference>
<keyword evidence="4" id="KW-1185">Reference proteome</keyword>
<dbReference type="EMBL" id="KI396610">
    <property type="protein sequence ID" value="ERM97067.1"/>
    <property type="molecule type" value="Genomic_DNA"/>
</dbReference>
<dbReference type="PROSITE" id="PS51774">
    <property type="entry name" value="NAB"/>
    <property type="match status" value="1"/>
</dbReference>
<sequence>MVMDELHRQSKWLDQNLRDMEVKVKSMLKLIEEDVDSLAKRAEMFYKERHERGVLHGSHSIG</sequence>
<protein>
    <recommendedName>
        <fullName evidence="2">NAB domain-containing protein</fullName>
    </recommendedName>
</protein>
<dbReference type="Gramene" id="ERM97067">
    <property type="protein sequence ID" value="ERM97067"/>
    <property type="gene ID" value="AMTR_s00122p00114480"/>
</dbReference>
<dbReference type="InterPro" id="IPR011684">
    <property type="entry name" value="NAB"/>
</dbReference>
<dbReference type="AlphaFoldDB" id="W1NME6"/>
<feature type="domain" description="NAB" evidence="2">
    <location>
        <begin position="1"/>
        <end position="62"/>
    </location>
</feature>
<dbReference type="GO" id="GO:0003779">
    <property type="term" value="F:actin binding"/>
    <property type="evidence" value="ECO:0007669"/>
    <property type="project" value="InterPro"/>
</dbReference>
<dbReference type="HOGENOM" id="CLU_2907109_0_0_1"/>
<keyword evidence="1" id="KW-0175">Coiled coil</keyword>
<evidence type="ECO:0000256" key="1">
    <source>
        <dbReference type="ARBA" id="ARBA00023054"/>
    </source>
</evidence>
<dbReference type="PANTHER" id="PTHR31631:SF0">
    <property type="entry name" value="PROTEIN NETWORKED 2D"/>
    <property type="match status" value="1"/>
</dbReference>
<evidence type="ECO:0000313" key="3">
    <source>
        <dbReference type="EMBL" id="ERM97067.1"/>
    </source>
</evidence>
<name>W1NME6_AMBTC</name>
<organism evidence="3 4">
    <name type="scientific">Amborella trichopoda</name>
    <dbReference type="NCBI Taxonomy" id="13333"/>
    <lineage>
        <taxon>Eukaryota</taxon>
        <taxon>Viridiplantae</taxon>
        <taxon>Streptophyta</taxon>
        <taxon>Embryophyta</taxon>
        <taxon>Tracheophyta</taxon>
        <taxon>Spermatophyta</taxon>
        <taxon>Magnoliopsida</taxon>
        <taxon>Amborellales</taxon>
        <taxon>Amborellaceae</taxon>
        <taxon>Amborella</taxon>
    </lineage>
</organism>
<evidence type="ECO:0000313" key="4">
    <source>
        <dbReference type="Proteomes" id="UP000017836"/>
    </source>
</evidence>
<proteinExistence type="predicted"/>